<comment type="caution">
    <text evidence="7">The sequence shown here is derived from an EMBL/GenBank/DDBJ whole genome shotgun (WGS) entry which is preliminary data.</text>
</comment>
<feature type="binding site" evidence="5">
    <location>
        <position position="6"/>
    </location>
    <ligand>
        <name>Mg(2+)</name>
        <dbReference type="ChEBI" id="CHEBI:18420"/>
    </ligand>
</feature>
<dbReference type="RefSeq" id="WP_341407322.1">
    <property type="nucleotide sequence ID" value="NZ_JBBUKT010000012.1"/>
</dbReference>
<dbReference type="InterPro" id="IPR006226">
    <property type="entry name" value="Mtu_PIN"/>
</dbReference>
<dbReference type="InterPro" id="IPR029060">
    <property type="entry name" value="PIN-like_dom_sf"/>
</dbReference>
<accession>A0ABU9B0Y4</accession>
<evidence type="ECO:0000256" key="4">
    <source>
        <dbReference type="ARBA" id="ARBA00022801"/>
    </source>
</evidence>
<comment type="similarity">
    <text evidence="5">Belongs to the PINc/VapC protein family.</text>
</comment>
<organism evidence="7 8">
    <name type="scientific">Luteolibacter soli</name>
    <dbReference type="NCBI Taxonomy" id="3135280"/>
    <lineage>
        <taxon>Bacteria</taxon>
        <taxon>Pseudomonadati</taxon>
        <taxon>Verrucomicrobiota</taxon>
        <taxon>Verrucomicrobiia</taxon>
        <taxon>Verrucomicrobiales</taxon>
        <taxon>Verrucomicrobiaceae</taxon>
        <taxon>Luteolibacter</taxon>
    </lineage>
</organism>
<evidence type="ECO:0000256" key="3">
    <source>
        <dbReference type="ARBA" id="ARBA00022723"/>
    </source>
</evidence>
<protein>
    <recommendedName>
        <fullName evidence="5">Ribonuclease VapC</fullName>
        <shortName evidence="5">RNase VapC</shortName>
        <ecNumber evidence="5">3.1.-.-</ecNumber>
    </recommendedName>
    <alternativeName>
        <fullName evidence="5">Toxin VapC</fullName>
    </alternativeName>
</protein>
<dbReference type="EC" id="3.1.-.-" evidence="5"/>
<keyword evidence="5" id="KW-0800">Toxin</keyword>
<dbReference type="NCBIfam" id="TIGR00028">
    <property type="entry name" value="Mtu_PIN_fam"/>
    <property type="match status" value="1"/>
</dbReference>
<feature type="domain" description="PIN" evidence="6">
    <location>
        <begin position="4"/>
        <end position="127"/>
    </location>
</feature>
<evidence type="ECO:0000256" key="2">
    <source>
        <dbReference type="ARBA" id="ARBA00022722"/>
    </source>
</evidence>
<comment type="cofactor">
    <cofactor evidence="5">
        <name>Mg(2+)</name>
        <dbReference type="ChEBI" id="CHEBI:18420"/>
    </cofactor>
</comment>
<dbReference type="InterPro" id="IPR022907">
    <property type="entry name" value="VapC_family"/>
</dbReference>
<evidence type="ECO:0000313" key="7">
    <source>
        <dbReference type="EMBL" id="MEK7953556.1"/>
    </source>
</evidence>
<proteinExistence type="inferred from homology"/>
<name>A0ABU9B0Y4_9BACT</name>
<feature type="binding site" evidence="5">
    <location>
        <position position="107"/>
    </location>
    <ligand>
        <name>Mg(2+)</name>
        <dbReference type="ChEBI" id="CHEBI:18420"/>
    </ligand>
</feature>
<dbReference type="Proteomes" id="UP001371305">
    <property type="component" value="Unassembled WGS sequence"/>
</dbReference>
<dbReference type="SUPFAM" id="SSF88723">
    <property type="entry name" value="PIN domain-like"/>
    <property type="match status" value="1"/>
</dbReference>
<evidence type="ECO:0000256" key="1">
    <source>
        <dbReference type="ARBA" id="ARBA00022649"/>
    </source>
</evidence>
<keyword evidence="3 5" id="KW-0479">Metal-binding</keyword>
<comment type="function">
    <text evidence="5">Toxic component of a toxin-antitoxin (TA) system. An RNase.</text>
</comment>
<dbReference type="HAMAP" id="MF_00265">
    <property type="entry name" value="VapC_Nob1"/>
    <property type="match status" value="1"/>
</dbReference>
<keyword evidence="5" id="KW-0460">Magnesium</keyword>
<dbReference type="Pfam" id="PF01850">
    <property type="entry name" value="PIN"/>
    <property type="match status" value="1"/>
</dbReference>
<keyword evidence="8" id="KW-1185">Reference proteome</keyword>
<sequence length="144" mass="15393">MRALLDVNVLIALLDGSHAFHAKAHGWWAAQSANGWASCPLTENAVVRIMCHPSYSAARRFTAGEIIAALSAFASGTNHCFWHDDLSFRDSSLFDPTRIHGPKQLTDLYLLALAVANGGCLATFDQAIPLSVVKGAGPAHLIVL</sequence>
<keyword evidence="4 5" id="KW-0378">Hydrolase</keyword>
<reference evidence="7 8" key="1">
    <citation type="submission" date="2024-04" db="EMBL/GenBank/DDBJ databases">
        <title>Luteolibacter sp. isolated from soil.</title>
        <authorList>
            <person name="An J."/>
        </authorList>
    </citation>
    <scope>NUCLEOTIDE SEQUENCE [LARGE SCALE GENOMIC DNA]</scope>
    <source>
        <strain evidence="7 8">Y139</strain>
    </source>
</reference>
<dbReference type="EMBL" id="JBBUKT010000012">
    <property type="protein sequence ID" value="MEK7953556.1"/>
    <property type="molecule type" value="Genomic_DNA"/>
</dbReference>
<evidence type="ECO:0000259" key="6">
    <source>
        <dbReference type="Pfam" id="PF01850"/>
    </source>
</evidence>
<evidence type="ECO:0000256" key="5">
    <source>
        <dbReference type="HAMAP-Rule" id="MF_00265"/>
    </source>
</evidence>
<dbReference type="InterPro" id="IPR002716">
    <property type="entry name" value="PIN_dom"/>
</dbReference>
<gene>
    <name evidence="5" type="primary">vapC</name>
    <name evidence="7" type="ORF">WKV53_23780</name>
</gene>
<keyword evidence="1 5" id="KW-1277">Toxin-antitoxin system</keyword>
<evidence type="ECO:0000313" key="8">
    <source>
        <dbReference type="Proteomes" id="UP001371305"/>
    </source>
</evidence>
<keyword evidence="2 5" id="KW-0540">Nuclease</keyword>